<keyword evidence="4" id="KW-1185">Reference proteome</keyword>
<gene>
    <name evidence="3" type="ORF">QYE76_056231</name>
</gene>
<evidence type="ECO:0000256" key="2">
    <source>
        <dbReference type="SAM" id="MobiDB-lite"/>
    </source>
</evidence>
<comment type="caution">
    <text evidence="3">The sequence shown here is derived from an EMBL/GenBank/DDBJ whole genome shotgun (WGS) entry which is preliminary data.</text>
</comment>
<evidence type="ECO:0000313" key="4">
    <source>
        <dbReference type="Proteomes" id="UP001231189"/>
    </source>
</evidence>
<dbReference type="Proteomes" id="UP001231189">
    <property type="component" value="Unassembled WGS sequence"/>
</dbReference>
<feature type="region of interest" description="Disordered" evidence="2">
    <location>
        <begin position="41"/>
        <end position="73"/>
    </location>
</feature>
<evidence type="ECO:0000313" key="3">
    <source>
        <dbReference type="EMBL" id="KAK1668072.1"/>
    </source>
</evidence>
<sequence>MDVDKVFDVESTTSYMDMLNGSAVNLDAGIDAFDAECNVEEIDEEEEDEGDEEEVVEVDPAAVGSSSTPKPRTANYSEIEDTILVRAWSKVGMDACTGVDQGGKRYWQRIEDLGRQPPSGCVPEDYPKYAKQRYKDMAGSKNKEFQFQHCFVILQHLPKWKLRDNEPKCKKEALLNMDDEAEDMSGRNTGKPEGNKKAKERVKVELEAASFREKLDQLMKSKEALTMKTLETKLLITDKKSEVKLAKVQARKELDMKMIAAKEAKAMKELLAEERVKVELEAASFREKLDQLMKSKEALTMKTLETKLLITDKKSEVKLAKVQARKELDMKMIAVKEAKAMKELLAEEREI</sequence>
<feature type="compositionally biased region" description="Polar residues" evidence="2">
    <location>
        <begin position="64"/>
        <end position="73"/>
    </location>
</feature>
<protein>
    <recommendedName>
        <fullName evidence="5">No apical meristem-associated C-terminal domain-containing protein</fullName>
    </recommendedName>
</protein>
<dbReference type="PANTHER" id="PTHR45125">
    <property type="entry name" value="F21J9.4-RELATED"/>
    <property type="match status" value="1"/>
</dbReference>
<evidence type="ECO:0008006" key="5">
    <source>
        <dbReference type="Google" id="ProtNLM"/>
    </source>
</evidence>
<feature type="coiled-coil region" evidence="1">
    <location>
        <begin position="261"/>
        <end position="302"/>
    </location>
</feature>
<organism evidence="3 4">
    <name type="scientific">Lolium multiflorum</name>
    <name type="common">Italian ryegrass</name>
    <name type="synonym">Lolium perenne subsp. multiflorum</name>
    <dbReference type="NCBI Taxonomy" id="4521"/>
    <lineage>
        <taxon>Eukaryota</taxon>
        <taxon>Viridiplantae</taxon>
        <taxon>Streptophyta</taxon>
        <taxon>Embryophyta</taxon>
        <taxon>Tracheophyta</taxon>
        <taxon>Spermatophyta</taxon>
        <taxon>Magnoliopsida</taxon>
        <taxon>Liliopsida</taxon>
        <taxon>Poales</taxon>
        <taxon>Poaceae</taxon>
        <taxon>BOP clade</taxon>
        <taxon>Pooideae</taxon>
        <taxon>Poodae</taxon>
        <taxon>Poeae</taxon>
        <taxon>Poeae Chloroplast Group 2 (Poeae type)</taxon>
        <taxon>Loliodinae</taxon>
        <taxon>Loliinae</taxon>
        <taxon>Lolium</taxon>
    </lineage>
</organism>
<keyword evidence="1" id="KW-0175">Coiled coil</keyword>
<feature type="compositionally biased region" description="Acidic residues" evidence="2">
    <location>
        <begin position="41"/>
        <end position="57"/>
    </location>
</feature>
<dbReference type="AlphaFoldDB" id="A0AAD8T1T0"/>
<dbReference type="EMBL" id="JAUUTY010000003">
    <property type="protein sequence ID" value="KAK1668072.1"/>
    <property type="molecule type" value="Genomic_DNA"/>
</dbReference>
<reference evidence="3" key="1">
    <citation type="submission" date="2023-07" db="EMBL/GenBank/DDBJ databases">
        <title>A chromosome-level genome assembly of Lolium multiflorum.</title>
        <authorList>
            <person name="Chen Y."/>
            <person name="Copetti D."/>
            <person name="Kolliker R."/>
            <person name="Studer B."/>
        </authorList>
    </citation>
    <scope>NUCLEOTIDE SEQUENCE</scope>
    <source>
        <strain evidence="3">02402/16</strain>
        <tissue evidence="3">Leaf</tissue>
    </source>
</reference>
<evidence type="ECO:0000256" key="1">
    <source>
        <dbReference type="SAM" id="Coils"/>
    </source>
</evidence>
<dbReference type="PANTHER" id="PTHR45125:SF37">
    <property type="entry name" value="NO APICAL MERISTEM-ASSOCIATED C-TERMINAL DOMAIN-CONTAINING PROTEIN"/>
    <property type="match status" value="1"/>
</dbReference>
<accession>A0AAD8T1T0</accession>
<feature type="region of interest" description="Disordered" evidence="2">
    <location>
        <begin position="180"/>
        <end position="201"/>
    </location>
</feature>
<name>A0AAD8T1T0_LOLMU</name>
<proteinExistence type="predicted"/>